<dbReference type="PANTHER" id="PTHR33541">
    <property type="entry name" value="PROTEIN BIG GRAIN 1-LIKE A-RELATED"/>
    <property type="match status" value="1"/>
</dbReference>
<evidence type="ECO:0000256" key="6">
    <source>
        <dbReference type="ARBA" id="ARBA00023136"/>
    </source>
</evidence>
<evidence type="ECO:0000256" key="4">
    <source>
        <dbReference type="ARBA" id="ARBA00022448"/>
    </source>
</evidence>
<evidence type="ECO:0000256" key="3">
    <source>
        <dbReference type="ARBA" id="ARBA00010067"/>
    </source>
</evidence>
<dbReference type="AlphaFoldDB" id="A0A0V0HU47"/>
<name>A0A0V0HU47_SOLCH</name>
<keyword evidence="4" id="KW-0813">Transport</keyword>
<feature type="region of interest" description="Disordered" evidence="8">
    <location>
        <begin position="167"/>
        <end position="187"/>
    </location>
</feature>
<organism evidence="9">
    <name type="scientific">Solanum chacoense</name>
    <name type="common">Chaco potato</name>
    <dbReference type="NCBI Taxonomy" id="4108"/>
    <lineage>
        <taxon>Eukaryota</taxon>
        <taxon>Viridiplantae</taxon>
        <taxon>Streptophyta</taxon>
        <taxon>Embryophyta</taxon>
        <taxon>Tracheophyta</taxon>
        <taxon>Spermatophyta</taxon>
        <taxon>Magnoliopsida</taxon>
        <taxon>eudicotyledons</taxon>
        <taxon>Gunneridae</taxon>
        <taxon>Pentapetalae</taxon>
        <taxon>asterids</taxon>
        <taxon>lamiids</taxon>
        <taxon>Solanales</taxon>
        <taxon>Solanaceae</taxon>
        <taxon>Solanoideae</taxon>
        <taxon>Solaneae</taxon>
        <taxon>Solanum</taxon>
    </lineage>
</organism>
<keyword evidence="6" id="KW-0472">Membrane</keyword>
<reference evidence="9" key="1">
    <citation type="submission" date="2015-12" db="EMBL/GenBank/DDBJ databases">
        <title>Gene expression during late stages of embryo sac development: a critical building block for successful pollen-pistil interactions.</title>
        <authorList>
            <person name="Liu Y."/>
            <person name="Joly V."/>
            <person name="Sabar M."/>
            <person name="Matton D.P."/>
        </authorList>
    </citation>
    <scope>NUCLEOTIDE SEQUENCE</scope>
</reference>
<dbReference type="PANTHER" id="PTHR33541:SF12">
    <property type="entry name" value="PROTEIN BIG GRAIN 1-LIKE A"/>
    <property type="match status" value="1"/>
</dbReference>
<evidence type="ECO:0000256" key="1">
    <source>
        <dbReference type="ARBA" id="ARBA00002281"/>
    </source>
</evidence>
<evidence type="ECO:0000256" key="8">
    <source>
        <dbReference type="SAM" id="MobiDB-lite"/>
    </source>
</evidence>
<comment type="subcellular location">
    <subcellularLocation>
        <location evidence="2">Cell membrane</location>
    </subcellularLocation>
</comment>
<dbReference type="EMBL" id="GEDG01015138">
    <property type="protein sequence ID" value="JAP23748.1"/>
    <property type="molecule type" value="Transcribed_RNA"/>
</dbReference>
<evidence type="ECO:0000256" key="7">
    <source>
        <dbReference type="ARBA" id="ARBA00023294"/>
    </source>
</evidence>
<accession>A0A0V0HU47</accession>
<evidence type="ECO:0000256" key="2">
    <source>
        <dbReference type="ARBA" id="ARBA00004236"/>
    </source>
</evidence>
<protein>
    <submittedName>
        <fullName evidence="9">Putative ovule protein</fullName>
    </submittedName>
</protein>
<comment type="function">
    <text evidence="1">Involved in auxin transport. Regulator of the auxin signaling pathway.</text>
</comment>
<dbReference type="GO" id="GO:0005886">
    <property type="term" value="C:plasma membrane"/>
    <property type="evidence" value="ECO:0007669"/>
    <property type="project" value="UniProtKB-SubCell"/>
</dbReference>
<evidence type="ECO:0000256" key="5">
    <source>
        <dbReference type="ARBA" id="ARBA00022475"/>
    </source>
</evidence>
<dbReference type="InterPro" id="IPR039621">
    <property type="entry name" value="BG1-like"/>
</dbReference>
<keyword evidence="5" id="KW-1003">Cell membrane</keyword>
<comment type="similarity">
    <text evidence="3">Belongs to the BIG GRAIN 1 (BG1) plant protein family.</text>
</comment>
<proteinExistence type="inferred from homology"/>
<keyword evidence="7" id="KW-0927">Auxin signaling pathway</keyword>
<feature type="region of interest" description="Disordered" evidence="8">
    <location>
        <begin position="120"/>
        <end position="144"/>
    </location>
</feature>
<sequence length="385" mass="43615">MEKDKLSRRHHKNPSFSSSLLDEIYRSIDGYDQRREDFKLPKLETRKQSSSVNIGLKPKGVANIYNKKKSVEDETEIASFRRACLIEKWMEKKVKDKARRGPSSELDSINYDSLFFSSTSSESNSGTLSASSSEPDSFYSEKSSSSSTTCFAASRIRKASVSPRRDTKLYSFDNQQANKNEESKSKSTALKMYNNLKKVKQPISPGGRLTNFLTSIFNNKSKNLKDPNGGNRGHFHEVDERNSKSSSICSSFSRSCLSKTPPKFSQTSVKRTVRFNPVSVIVDEDCRPCGHKSIYDHDSDNLRRPKSQGNAEKNRKFEVDSYKNDYIVDYADEDDDDDAASCSSSDLFEIDHLAFFGNKRFCDELPVYETTYVDTNRGIASGFIH</sequence>
<evidence type="ECO:0000313" key="9">
    <source>
        <dbReference type="EMBL" id="JAP23748.1"/>
    </source>
</evidence>
<dbReference type="GO" id="GO:0009734">
    <property type="term" value="P:auxin-activated signaling pathway"/>
    <property type="evidence" value="ECO:0007669"/>
    <property type="project" value="UniProtKB-KW"/>
</dbReference>